<gene>
    <name evidence="1" type="ORF">MRATA1EN1_LOCUS12282</name>
</gene>
<dbReference type="Proteomes" id="UP001176941">
    <property type="component" value="Chromosome 21"/>
</dbReference>
<reference evidence="1" key="1">
    <citation type="submission" date="2023-04" db="EMBL/GenBank/DDBJ databases">
        <authorList>
            <consortium name="ELIXIR-Norway"/>
        </authorList>
    </citation>
    <scope>NUCLEOTIDE SEQUENCE [LARGE SCALE GENOMIC DNA]</scope>
</reference>
<accession>A0ABN8YP27</accession>
<keyword evidence="2" id="KW-1185">Reference proteome</keyword>
<evidence type="ECO:0000313" key="2">
    <source>
        <dbReference type="Proteomes" id="UP001176941"/>
    </source>
</evidence>
<sequence>MVLGVQALDICPQIRDEGGNDSRSQVIRSDFRHSPVSAPHFFLLFPLPRNTDLTQAHPWPFGKAWGIDISARAIGLLNPWDFLLLSLLNSVWTPSPPQLQPPAIQHQPIGEGGAFLFGSRRPGTKVGRKELKPGPRITRAGKFRWPSLEWNGETS</sequence>
<organism evidence="1 2">
    <name type="scientific">Rangifer tarandus platyrhynchus</name>
    <name type="common">Svalbard reindeer</name>
    <dbReference type="NCBI Taxonomy" id="3082113"/>
    <lineage>
        <taxon>Eukaryota</taxon>
        <taxon>Metazoa</taxon>
        <taxon>Chordata</taxon>
        <taxon>Craniata</taxon>
        <taxon>Vertebrata</taxon>
        <taxon>Euteleostomi</taxon>
        <taxon>Mammalia</taxon>
        <taxon>Eutheria</taxon>
        <taxon>Laurasiatheria</taxon>
        <taxon>Artiodactyla</taxon>
        <taxon>Ruminantia</taxon>
        <taxon>Pecora</taxon>
        <taxon>Cervidae</taxon>
        <taxon>Odocoileinae</taxon>
        <taxon>Rangifer</taxon>
    </lineage>
</organism>
<name>A0ABN8YP27_RANTA</name>
<protein>
    <submittedName>
        <fullName evidence="1">Uncharacterized protein</fullName>
    </submittedName>
</protein>
<evidence type="ECO:0000313" key="1">
    <source>
        <dbReference type="EMBL" id="CAI9163320.1"/>
    </source>
</evidence>
<proteinExistence type="predicted"/>
<dbReference type="EMBL" id="OX459957">
    <property type="protein sequence ID" value="CAI9163320.1"/>
    <property type="molecule type" value="Genomic_DNA"/>
</dbReference>